<dbReference type="PRINTS" id="PR00759">
    <property type="entry name" value="BASICPTASE"/>
</dbReference>
<keyword evidence="6" id="KW-1015">Disulfide bond</keyword>
<protein>
    <submittedName>
        <fullName evidence="10">Pancreatic trypsin inhibitor</fullName>
    </submittedName>
</protein>
<evidence type="ECO:0000256" key="3">
    <source>
        <dbReference type="ARBA" id="ARBA00022690"/>
    </source>
</evidence>
<evidence type="ECO:0000259" key="9">
    <source>
        <dbReference type="PROSITE" id="PS50279"/>
    </source>
</evidence>
<evidence type="ECO:0000256" key="6">
    <source>
        <dbReference type="ARBA" id="ARBA00023157"/>
    </source>
</evidence>
<feature type="chain" id="PRO_5007285026" evidence="8">
    <location>
        <begin position="24"/>
        <end position="94"/>
    </location>
</feature>
<dbReference type="PANTHER" id="PTHR46751:SF1">
    <property type="entry name" value="WAP FOUR-DISULFIDE CORE DOMAIN PROTEIN 6A"/>
    <property type="match status" value="1"/>
</dbReference>
<evidence type="ECO:0000313" key="10">
    <source>
        <dbReference type="EMBL" id="JAP78293.1"/>
    </source>
</evidence>
<dbReference type="InterPro" id="IPR051388">
    <property type="entry name" value="Serpin_venom_toxin"/>
</dbReference>
<dbReference type="AlphaFoldDB" id="A0A131YG10"/>
<keyword evidence="8" id="KW-0732">Signal</keyword>
<accession>A0A131YG10</accession>
<feature type="domain" description="BPTI/Kunitz inhibitor" evidence="9">
    <location>
        <begin position="29"/>
        <end position="79"/>
    </location>
</feature>
<sequence length="94" mass="10492">MKLLLYGGLVGAMFAALHVLAKGESREGCTAFFVQGQCTNYSTKWHYAKRTGRCSPMRYGGCGGNENKYDSCTECMTKCSGKNAKKIERFCRKR</sequence>
<feature type="signal peptide" evidence="8">
    <location>
        <begin position="1"/>
        <end position="23"/>
    </location>
</feature>
<evidence type="ECO:0000256" key="1">
    <source>
        <dbReference type="ARBA" id="ARBA00004613"/>
    </source>
</evidence>
<reference evidence="10" key="1">
    <citation type="journal article" date="2016" name="Ticks Tick Borne Dis.">
        <title>De novo assembly and annotation of the salivary gland transcriptome of Rhipicephalus appendiculatus male and female ticks during blood feeding.</title>
        <authorList>
            <person name="de Castro M.H."/>
            <person name="de Klerk D."/>
            <person name="Pienaar R."/>
            <person name="Latif A.A."/>
            <person name="Rees D.J."/>
            <person name="Mans B.J."/>
        </authorList>
    </citation>
    <scope>NUCLEOTIDE SEQUENCE</scope>
    <source>
        <tissue evidence="10">Salivary glands</tissue>
    </source>
</reference>
<evidence type="ECO:0000256" key="2">
    <source>
        <dbReference type="ARBA" id="ARBA00022525"/>
    </source>
</evidence>
<dbReference type="SUPFAM" id="SSF57362">
    <property type="entry name" value="BPTI-like"/>
    <property type="match status" value="1"/>
</dbReference>
<keyword evidence="3" id="KW-0646">Protease inhibitor</keyword>
<dbReference type="EMBL" id="GEDV01010264">
    <property type="protein sequence ID" value="JAP78293.1"/>
    <property type="molecule type" value="Transcribed_RNA"/>
</dbReference>
<dbReference type="InterPro" id="IPR036880">
    <property type="entry name" value="Kunitz_BPTI_sf"/>
</dbReference>
<proteinExistence type="inferred from homology"/>
<keyword evidence="2" id="KW-0964">Secreted</keyword>
<dbReference type="Pfam" id="PF00014">
    <property type="entry name" value="Kunitz_BPTI"/>
    <property type="match status" value="1"/>
</dbReference>
<dbReference type="SMART" id="SM00131">
    <property type="entry name" value="KU"/>
    <property type="match status" value="1"/>
</dbReference>
<dbReference type="PROSITE" id="PS50279">
    <property type="entry name" value="BPTI_KUNITZ_2"/>
    <property type="match status" value="1"/>
</dbReference>
<dbReference type="GO" id="GO:0004867">
    <property type="term" value="F:serine-type endopeptidase inhibitor activity"/>
    <property type="evidence" value="ECO:0007669"/>
    <property type="project" value="UniProtKB-KW"/>
</dbReference>
<dbReference type="FunFam" id="4.10.410.10:FF:000020">
    <property type="entry name" value="Collagen, type VI, alpha 3"/>
    <property type="match status" value="1"/>
</dbReference>
<keyword evidence="5" id="KW-0722">Serine protease inhibitor</keyword>
<dbReference type="PANTHER" id="PTHR46751">
    <property type="entry name" value="EPPIN"/>
    <property type="match status" value="1"/>
</dbReference>
<keyword evidence="4" id="KW-0677">Repeat</keyword>
<dbReference type="Gene3D" id="4.10.410.10">
    <property type="entry name" value="Pancreatic trypsin inhibitor Kunitz domain"/>
    <property type="match status" value="1"/>
</dbReference>
<organism evidence="10">
    <name type="scientific">Rhipicephalus appendiculatus</name>
    <name type="common">Brown ear tick</name>
    <dbReference type="NCBI Taxonomy" id="34631"/>
    <lineage>
        <taxon>Eukaryota</taxon>
        <taxon>Metazoa</taxon>
        <taxon>Ecdysozoa</taxon>
        <taxon>Arthropoda</taxon>
        <taxon>Chelicerata</taxon>
        <taxon>Arachnida</taxon>
        <taxon>Acari</taxon>
        <taxon>Parasitiformes</taxon>
        <taxon>Ixodida</taxon>
        <taxon>Ixodoidea</taxon>
        <taxon>Ixodidae</taxon>
        <taxon>Rhipicephalinae</taxon>
        <taxon>Rhipicephalus</taxon>
        <taxon>Rhipicephalus</taxon>
    </lineage>
</organism>
<dbReference type="GO" id="GO:0005576">
    <property type="term" value="C:extracellular region"/>
    <property type="evidence" value="ECO:0007669"/>
    <property type="project" value="UniProtKB-SubCell"/>
</dbReference>
<evidence type="ECO:0000256" key="4">
    <source>
        <dbReference type="ARBA" id="ARBA00022737"/>
    </source>
</evidence>
<comment type="subcellular location">
    <subcellularLocation>
        <location evidence="1">Secreted</location>
    </subcellularLocation>
</comment>
<evidence type="ECO:0000256" key="8">
    <source>
        <dbReference type="SAM" id="SignalP"/>
    </source>
</evidence>
<comment type="similarity">
    <text evidence="7">Belongs to the venom Kunitz-type family. 03 (sub-Kunitz) subfamily.</text>
</comment>
<evidence type="ECO:0000256" key="5">
    <source>
        <dbReference type="ARBA" id="ARBA00022900"/>
    </source>
</evidence>
<name>A0A131YG10_RHIAP</name>
<dbReference type="InterPro" id="IPR002223">
    <property type="entry name" value="Kunitz_BPTI"/>
</dbReference>
<evidence type="ECO:0000256" key="7">
    <source>
        <dbReference type="ARBA" id="ARBA00038506"/>
    </source>
</evidence>